<evidence type="ECO:0000256" key="1">
    <source>
        <dbReference type="ARBA" id="ARBA00004328"/>
    </source>
</evidence>
<dbReference type="NCBIfam" id="TIGR01554">
    <property type="entry name" value="major_cap_HK97"/>
    <property type="match status" value="1"/>
</dbReference>
<feature type="domain" description="Phage capsid-like C-terminal" evidence="3">
    <location>
        <begin position="130"/>
        <end position="380"/>
    </location>
</feature>
<dbReference type="SUPFAM" id="SSF56563">
    <property type="entry name" value="Major capsid protein gp5"/>
    <property type="match status" value="1"/>
</dbReference>
<gene>
    <name evidence="4" type="ORF">ERICIII_00884</name>
</gene>
<feature type="coiled-coil region" evidence="2">
    <location>
        <begin position="11"/>
        <end position="71"/>
    </location>
</feature>
<protein>
    <submittedName>
        <fullName evidence="4">Phage major capsid protein, HK97 family</fullName>
    </submittedName>
</protein>
<evidence type="ECO:0000259" key="3">
    <source>
        <dbReference type="Pfam" id="PF05065"/>
    </source>
</evidence>
<dbReference type="Pfam" id="PF05065">
    <property type="entry name" value="Phage_capsid"/>
    <property type="match status" value="1"/>
</dbReference>
<keyword evidence="2" id="KW-0175">Coiled coil</keyword>
<dbReference type="Proteomes" id="UP000239833">
    <property type="component" value="Chromosome"/>
</dbReference>
<proteinExistence type="predicted"/>
<name>A0A2L1UAA9_9BACL</name>
<dbReference type="InterPro" id="IPR024455">
    <property type="entry name" value="Phage_capsid"/>
</dbReference>
<comment type="subcellular location">
    <subcellularLocation>
        <location evidence="1">Virion</location>
    </subcellularLocation>
</comment>
<reference evidence="5" key="1">
    <citation type="submission" date="2017-02" db="EMBL/GenBank/DDBJ databases">
        <title>Delineation of Paenibacillus larvae strains originating from foulbrood outbreaks.</title>
        <authorList>
            <person name="Beims H."/>
            <person name="Bunk B."/>
            <person name="Sproeer C."/>
            <person name="Mohr K.I."/>
            <person name="Pradella S."/>
            <person name="Guenther G."/>
            <person name="Rohde M."/>
            <person name="von der Ohe W."/>
            <person name="Steinert M."/>
        </authorList>
    </citation>
    <scope>NUCLEOTIDE SEQUENCE [LARGE SCALE GENOMIC DNA]</scope>
    <source>
        <strain evidence="5">Eric_III</strain>
    </source>
</reference>
<evidence type="ECO:0000256" key="2">
    <source>
        <dbReference type="SAM" id="Coils"/>
    </source>
</evidence>
<evidence type="ECO:0000313" key="5">
    <source>
        <dbReference type="Proteomes" id="UP000239833"/>
    </source>
</evidence>
<organism evidence="4 5">
    <name type="scientific">Paenibacillus larvae subsp. larvae</name>
    <dbReference type="NCBI Taxonomy" id="147375"/>
    <lineage>
        <taxon>Bacteria</taxon>
        <taxon>Bacillati</taxon>
        <taxon>Bacillota</taxon>
        <taxon>Bacilli</taxon>
        <taxon>Bacillales</taxon>
        <taxon>Paenibacillaceae</taxon>
        <taxon>Paenibacillus</taxon>
    </lineage>
</organism>
<evidence type="ECO:0000313" key="4">
    <source>
        <dbReference type="EMBL" id="AVF25091.1"/>
    </source>
</evidence>
<dbReference type="InterPro" id="IPR054612">
    <property type="entry name" value="Phage_capsid-like_C"/>
</dbReference>
<dbReference type="AlphaFoldDB" id="A0A2L1UAA9"/>
<dbReference type="EMBL" id="CP019655">
    <property type="protein sequence ID" value="AVF25091.1"/>
    <property type="molecule type" value="Genomic_DNA"/>
</dbReference>
<sequence>MSMSLKAYESYVQNKQALEEIRSTIDRLREETRAAVMANQMEQADELDNKLQNEQRRAEFFQRQVTEYEQEAEYQASRKRESHESSDLETRNIHNFLRFVTADESNKQEVMSSYSESRSALGYGDGVDKIVPKTFLNEIEAKAKTINPLLNHIRMTALPNLTVPAINKKSSAENNGMLSNDKSNNAIVDLAPNSINFGAFEFAVETELTKTLVQTSLTETQVELREQLGEEFALATLAAMFGTGQAHMNFFTQVSAVVDGSKNAVDALYKAYFGLKAKYRPNAKIAMNPITFALKILPYQDKSNNSKNIDFIRERVVLVDDIPEDKAVVGDFMRYHFNFNRPLELESEYKASPNRRYHFVLSSSYDAQFRQTEAFQIVNFAGASTPPAPAGDATKK</sequence>
<accession>A0A2L1UAA9</accession>